<organism evidence="1 2">
    <name type="scientific">Parasponia andersonii</name>
    <name type="common">Sponia andersonii</name>
    <dbReference type="NCBI Taxonomy" id="3476"/>
    <lineage>
        <taxon>Eukaryota</taxon>
        <taxon>Viridiplantae</taxon>
        <taxon>Streptophyta</taxon>
        <taxon>Embryophyta</taxon>
        <taxon>Tracheophyta</taxon>
        <taxon>Spermatophyta</taxon>
        <taxon>Magnoliopsida</taxon>
        <taxon>eudicotyledons</taxon>
        <taxon>Gunneridae</taxon>
        <taxon>Pentapetalae</taxon>
        <taxon>rosids</taxon>
        <taxon>fabids</taxon>
        <taxon>Rosales</taxon>
        <taxon>Cannabaceae</taxon>
        <taxon>Parasponia</taxon>
    </lineage>
</organism>
<dbReference type="Proteomes" id="UP000237105">
    <property type="component" value="Unassembled WGS sequence"/>
</dbReference>
<dbReference type="EMBL" id="JXTB01000044">
    <property type="protein sequence ID" value="PON71421.1"/>
    <property type="molecule type" value="Genomic_DNA"/>
</dbReference>
<protein>
    <submittedName>
        <fullName evidence="1">Uncharacterized protein</fullName>
    </submittedName>
</protein>
<dbReference type="AlphaFoldDB" id="A0A2P5DDR2"/>
<gene>
    <name evidence="1" type="ORF">PanWU01x14_072180</name>
</gene>
<evidence type="ECO:0000313" key="2">
    <source>
        <dbReference type="Proteomes" id="UP000237105"/>
    </source>
</evidence>
<dbReference type="OrthoDB" id="10540268at2759"/>
<accession>A0A2P5DDR2</accession>
<keyword evidence="2" id="KW-1185">Reference proteome</keyword>
<evidence type="ECO:0000313" key="1">
    <source>
        <dbReference type="EMBL" id="PON71421.1"/>
    </source>
</evidence>
<sequence length="87" mass="10083">GRPFILLSSTEIDKTLEKMKYGRSASLEQSGHTIVEAIKINVKNNAEINKQDTHKISVVHQFGYVHGVVADLYYREKRNLYKCWFIL</sequence>
<feature type="non-terminal residue" evidence="1">
    <location>
        <position position="1"/>
    </location>
</feature>
<name>A0A2P5DDR2_PARAD</name>
<reference evidence="2" key="1">
    <citation type="submission" date="2016-06" db="EMBL/GenBank/DDBJ databases">
        <title>Parallel loss of symbiosis genes in relatives of nitrogen-fixing non-legume Parasponia.</title>
        <authorList>
            <person name="Van Velzen R."/>
            <person name="Holmer R."/>
            <person name="Bu F."/>
            <person name="Rutten L."/>
            <person name="Van Zeijl A."/>
            <person name="Liu W."/>
            <person name="Santuari L."/>
            <person name="Cao Q."/>
            <person name="Sharma T."/>
            <person name="Shen D."/>
            <person name="Roswanjaya Y."/>
            <person name="Wardhani T."/>
            <person name="Kalhor M.S."/>
            <person name="Jansen J."/>
            <person name="Van den Hoogen J."/>
            <person name="Gungor B."/>
            <person name="Hartog M."/>
            <person name="Hontelez J."/>
            <person name="Verver J."/>
            <person name="Yang W.-C."/>
            <person name="Schijlen E."/>
            <person name="Repin R."/>
            <person name="Schilthuizen M."/>
            <person name="Schranz E."/>
            <person name="Heidstra R."/>
            <person name="Miyata K."/>
            <person name="Fedorova E."/>
            <person name="Kohlen W."/>
            <person name="Bisseling T."/>
            <person name="Smit S."/>
            <person name="Geurts R."/>
        </authorList>
    </citation>
    <scope>NUCLEOTIDE SEQUENCE [LARGE SCALE GENOMIC DNA]</scope>
    <source>
        <strain evidence="2">cv. WU1-14</strain>
    </source>
</reference>
<proteinExistence type="predicted"/>
<comment type="caution">
    <text evidence="1">The sequence shown here is derived from an EMBL/GenBank/DDBJ whole genome shotgun (WGS) entry which is preliminary data.</text>
</comment>